<dbReference type="Pfam" id="PF14337">
    <property type="entry name" value="Abi_alpha"/>
    <property type="match status" value="1"/>
</dbReference>
<dbReference type="RefSeq" id="WP_275471838.1">
    <property type="nucleotide sequence ID" value="NZ_JAPDSH010000006.1"/>
</dbReference>
<dbReference type="Gene3D" id="3.30.110.190">
    <property type="match status" value="1"/>
</dbReference>
<evidence type="ECO:0000313" key="1">
    <source>
        <dbReference type="EMBL" id="MDF0480252.1"/>
    </source>
</evidence>
<proteinExistence type="predicted"/>
<protein>
    <submittedName>
        <fullName evidence="1">DUF4393 domain-containing protein</fullName>
    </submittedName>
</protein>
<gene>
    <name evidence="1" type="ORF">OL233_08145</name>
</gene>
<reference evidence="1" key="1">
    <citation type="submission" date="2022-10" db="EMBL/GenBank/DDBJ databases">
        <title>Vagococcus sp. isolated from poultry meat.</title>
        <authorList>
            <person name="Johansson P."/>
            <person name="Bjorkroth J."/>
        </authorList>
    </citation>
    <scope>NUCLEOTIDE SEQUENCE</scope>
    <source>
        <strain evidence="1">PNs007</strain>
    </source>
</reference>
<keyword evidence="2" id="KW-1185">Reference proteome</keyword>
<dbReference type="Proteomes" id="UP001147148">
    <property type="component" value="Unassembled WGS sequence"/>
</dbReference>
<dbReference type="InterPro" id="IPR025506">
    <property type="entry name" value="Abi_alpha"/>
</dbReference>
<dbReference type="EMBL" id="JAPDSH010000006">
    <property type="protein sequence ID" value="MDF0480252.1"/>
    <property type="molecule type" value="Genomic_DNA"/>
</dbReference>
<accession>A0ABT5X2U6</accession>
<comment type="caution">
    <text evidence="1">The sequence shown here is derived from an EMBL/GenBank/DDBJ whole genome shotgun (WGS) entry which is preliminary data.</text>
</comment>
<organism evidence="1 2">
    <name type="scientific">Vagococcus proximus</name>
    <dbReference type="NCBI Taxonomy" id="2991417"/>
    <lineage>
        <taxon>Bacteria</taxon>
        <taxon>Bacillati</taxon>
        <taxon>Bacillota</taxon>
        <taxon>Bacilli</taxon>
        <taxon>Lactobacillales</taxon>
        <taxon>Enterococcaceae</taxon>
        <taxon>Vagococcus</taxon>
    </lineage>
</organism>
<evidence type="ECO:0000313" key="2">
    <source>
        <dbReference type="Proteomes" id="UP001147148"/>
    </source>
</evidence>
<sequence>MNEIITTALMTFGAGFTGASFSKATVPGQALDDIMTIVGFNKLHEVAEKQRAKRDQNIKRYKEDIAQEIIKIPEENIQEPPLAIVGPALEASKYYIEEEHLREMFAKIIATSMDNRLDDKIHPSYIEIIKQLSHHDALVLKKIKKAKLFTGSPYPTMSMVLESEKGTKTIFPLLVLFKGDYGFEKNSISINNLERLGILKISNGTYAADENVYTPYYQNDVINSVLEKNPEMTLVKNSFSLSNFGTNFINLCVD</sequence>
<name>A0ABT5X2U6_9ENTE</name>